<protein>
    <submittedName>
        <fullName evidence="2">Uncharacterized protein</fullName>
    </submittedName>
</protein>
<feature type="compositionally biased region" description="Polar residues" evidence="1">
    <location>
        <begin position="43"/>
        <end position="53"/>
    </location>
</feature>
<dbReference type="GO" id="GO:0090090">
    <property type="term" value="P:negative regulation of canonical Wnt signaling pathway"/>
    <property type="evidence" value="ECO:0007669"/>
    <property type="project" value="InterPro"/>
</dbReference>
<evidence type="ECO:0000256" key="1">
    <source>
        <dbReference type="SAM" id="MobiDB-lite"/>
    </source>
</evidence>
<dbReference type="STRING" id="62062.ENSHHUP00000053463"/>
<dbReference type="GO" id="GO:0019901">
    <property type="term" value="F:protein kinase binding"/>
    <property type="evidence" value="ECO:0007669"/>
    <property type="project" value="TreeGrafter"/>
</dbReference>
<dbReference type="PANTHER" id="PTHR46102:SF3">
    <property type="entry name" value="AXIN-1"/>
    <property type="match status" value="1"/>
</dbReference>
<dbReference type="Proteomes" id="UP000314982">
    <property type="component" value="Unassembled WGS sequence"/>
</dbReference>
<evidence type="ECO:0000313" key="3">
    <source>
        <dbReference type="Proteomes" id="UP000314982"/>
    </source>
</evidence>
<dbReference type="AlphaFoldDB" id="A0A4W5NUB7"/>
<proteinExistence type="predicted"/>
<dbReference type="GO" id="GO:0030877">
    <property type="term" value="C:beta-catenin destruction complex"/>
    <property type="evidence" value="ECO:0007669"/>
    <property type="project" value="TreeGrafter"/>
</dbReference>
<sequence length="136" mass="15288">METAPHRVSTNWRAGESREYRPCRDPVVNPYYVNMGYARAPATSANDSEQQSMSSVSDGDTLSLTDSSVDGVPPYRYRKQHRREMHESAKANGRVPLPHIPVSSIHTTHYSIPNLTYLLVICTLHTTVYPTSHTSE</sequence>
<dbReference type="GO" id="GO:0048468">
    <property type="term" value="P:cell development"/>
    <property type="evidence" value="ECO:0007669"/>
    <property type="project" value="TreeGrafter"/>
</dbReference>
<reference evidence="2" key="3">
    <citation type="submission" date="2025-09" db="UniProtKB">
        <authorList>
            <consortium name="Ensembl"/>
        </authorList>
    </citation>
    <scope>IDENTIFICATION</scope>
</reference>
<dbReference type="GeneTree" id="ENSGT00940000156947"/>
<dbReference type="GO" id="GO:0005634">
    <property type="term" value="C:nucleus"/>
    <property type="evidence" value="ECO:0007669"/>
    <property type="project" value="TreeGrafter"/>
</dbReference>
<name>A0A4W5NUB7_9TELE</name>
<accession>A0A4W5NUB7</accession>
<feature type="compositionally biased region" description="Low complexity" evidence="1">
    <location>
        <begin position="54"/>
        <end position="71"/>
    </location>
</feature>
<feature type="region of interest" description="Disordered" evidence="1">
    <location>
        <begin position="41"/>
        <end position="75"/>
    </location>
</feature>
<dbReference type="GO" id="GO:0060090">
    <property type="term" value="F:molecular adaptor activity"/>
    <property type="evidence" value="ECO:0007669"/>
    <property type="project" value="TreeGrafter"/>
</dbReference>
<dbReference type="GO" id="GO:0005886">
    <property type="term" value="C:plasma membrane"/>
    <property type="evidence" value="ECO:0007669"/>
    <property type="project" value="TreeGrafter"/>
</dbReference>
<keyword evidence="3" id="KW-1185">Reference proteome</keyword>
<dbReference type="GO" id="GO:0032436">
    <property type="term" value="P:positive regulation of proteasomal ubiquitin-dependent protein catabolic process"/>
    <property type="evidence" value="ECO:0007669"/>
    <property type="project" value="TreeGrafter"/>
</dbReference>
<organism evidence="2 3">
    <name type="scientific">Hucho hucho</name>
    <name type="common">huchen</name>
    <dbReference type="NCBI Taxonomy" id="62062"/>
    <lineage>
        <taxon>Eukaryota</taxon>
        <taxon>Metazoa</taxon>
        <taxon>Chordata</taxon>
        <taxon>Craniata</taxon>
        <taxon>Vertebrata</taxon>
        <taxon>Euteleostomi</taxon>
        <taxon>Actinopterygii</taxon>
        <taxon>Neopterygii</taxon>
        <taxon>Teleostei</taxon>
        <taxon>Protacanthopterygii</taxon>
        <taxon>Salmoniformes</taxon>
        <taxon>Salmonidae</taxon>
        <taxon>Salmoninae</taxon>
        <taxon>Hucho</taxon>
    </lineage>
</organism>
<reference evidence="3" key="1">
    <citation type="submission" date="2018-06" db="EMBL/GenBank/DDBJ databases">
        <title>Genome assembly of Danube salmon.</title>
        <authorList>
            <person name="Macqueen D.J."/>
            <person name="Gundappa M.K."/>
        </authorList>
    </citation>
    <scope>NUCLEOTIDE SEQUENCE [LARGE SCALE GENOMIC DNA]</scope>
</reference>
<dbReference type="PANTHER" id="PTHR46102">
    <property type="entry name" value="AXIN"/>
    <property type="match status" value="1"/>
</dbReference>
<dbReference type="GO" id="GO:0031625">
    <property type="term" value="F:ubiquitin protein ligase binding"/>
    <property type="evidence" value="ECO:0007669"/>
    <property type="project" value="TreeGrafter"/>
</dbReference>
<dbReference type="GO" id="GO:0042802">
    <property type="term" value="F:identical protein binding"/>
    <property type="evidence" value="ECO:0007669"/>
    <property type="project" value="TreeGrafter"/>
</dbReference>
<reference evidence="2" key="2">
    <citation type="submission" date="2025-08" db="UniProtKB">
        <authorList>
            <consortium name="Ensembl"/>
        </authorList>
    </citation>
    <scope>IDENTIFICATION</scope>
</reference>
<evidence type="ECO:0000313" key="2">
    <source>
        <dbReference type="Ensembl" id="ENSHHUP00000053463.1"/>
    </source>
</evidence>
<dbReference type="Ensembl" id="ENSHHUT00000055331.1">
    <property type="protein sequence ID" value="ENSHHUP00000053463.1"/>
    <property type="gene ID" value="ENSHHUG00000032105.1"/>
</dbReference>
<dbReference type="GO" id="GO:0070411">
    <property type="term" value="F:I-SMAD binding"/>
    <property type="evidence" value="ECO:0007669"/>
    <property type="project" value="TreeGrafter"/>
</dbReference>
<dbReference type="GO" id="GO:0008013">
    <property type="term" value="F:beta-catenin binding"/>
    <property type="evidence" value="ECO:0007669"/>
    <property type="project" value="TreeGrafter"/>
</dbReference>
<dbReference type="InterPro" id="IPR043581">
    <property type="entry name" value="Axin-like"/>
</dbReference>